<keyword evidence="5 12" id="KW-0274">FAD</keyword>
<feature type="binding site" evidence="12">
    <location>
        <position position="316"/>
    </location>
    <ligand>
        <name>FAD</name>
        <dbReference type="ChEBI" id="CHEBI:57692"/>
    </ligand>
</feature>
<evidence type="ECO:0000256" key="9">
    <source>
        <dbReference type="ARBA" id="ARBA00023284"/>
    </source>
</evidence>
<gene>
    <name evidence="17" type="ordered locus">Cwoe_4396</name>
</gene>
<dbReference type="EMBL" id="CP001854">
    <property type="protein sequence ID" value="ADB52810.1"/>
    <property type="molecule type" value="Genomic_DNA"/>
</dbReference>
<dbReference type="HOGENOM" id="CLU_016755_0_1_11"/>
<dbReference type="Proteomes" id="UP000008229">
    <property type="component" value="Chromosome"/>
</dbReference>
<reference evidence="18" key="2">
    <citation type="submission" date="2010-01" db="EMBL/GenBank/DDBJ databases">
        <title>The complete genome of Conexibacter woesei DSM 14684.</title>
        <authorList>
            <consortium name="US DOE Joint Genome Institute (JGI-PGF)"/>
            <person name="Lucas S."/>
            <person name="Copeland A."/>
            <person name="Lapidus A."/>
            <person name="Glavina del Rio T."/>
            <person name="Dalin E."/>
            <person name="Tice H."/>
            <person name="Bruce D."/>
            <person name="Goodwin L."/>
            <person name="Pitluck S."/>
            <person name="Kyrpides N."/>
            <person name="Mavromatis K."/>
            <person name="Ivanova N."/>
            <person name="Mikhailova N."/>
            <person name="Chertkov O."/>
            <person name="Brettin T."/>
            <person name="Detter J.C."/>
            <person name="Han C."/>
            <person name="Larimer F."/>
            <person name="Land M."/>
            <person name="Hauser L."/>
            <person name="Markowitz V."/>
            <person name="Cheng J.-F."/>
            <person name="Hugenholtz P."/>
            <person name="Woyke T."/>
            <person name="Wu D."/>
            <person name="Pukall R."/>
            <person name="Steenblock K."/>
            <person name="Schneider S."/>
            <person name="Klenk H.-P."/>
            <person name="Eisen J.A."/>
        </authorList>
    </citation>
    <scope>NUCLEOTIDE SEQUENCE [LARGE SCALE GENOMIC DNA]</scope>
    <source>
        <strain evidence="18">DSM 14684 / CIP 108061 / JCM 11494 / NBRC 100937 / ID131577</strain>
    </source>
</reference>
<accession>D3F7R6</accession>
<dbReference type="PRINTS" id="PR00368">
    <property type="entry name" value="FADPNR"/>
</dbReference>
<evidence type="ECO:0000259" key="15">
    <source>
        <dbReference type="Pfam" id="PF02852"/>
    </source>
</evidence>
<feature type="domain" description="FAD/NAD(P)-binding" evidence="16">
    <location>
        <begin position="11"/>
        <end position="331"/>
    </location>
</feature>
<dbReference type="eggNOG" id="COG1249">
    <property type="taxonomic scope" value="Bacteria"/>
</dbReference>
<proteinExistence type="inferred from homology"/>
<evidence type="ECO:0000256" key="7">
    <source>
        <dbReference type="ARBA" id="ARBA00023027"/>
    </source>
</evidence>
<evidence type="ECO:0000259" key="16">
    <source>
        <dbReference type="Pfam" id="PF07992"/>
    </source>
</evidence>
<evidence type="ECO:0000256" key="11">
    <source>
        <dbReference type="PIRSR" id="PIRSR000350-2"/>
    </source>
</evidence>
<evidence type="ECO:0000313" key="18">
    <source>
        <dbReference type="Proteomes" id="UP000008229"/>
    </source>
</evidence>
<dbReference type="GO" id="GO:0050660">
    <property type="term" value="F:flavin adenine dinucleotide binding"/>
    <property type="evidence" value="ECO:0007669"/>
    <property type="project" value="InterPro"/>
</dbReference>
<evidence type="ECO:0000256" key="4">
    <source>
        <dbReference type="ARBA" id="ARBA00022630"/>
    </source>
</evidence>
<protein>
    <recommendedName>
        <fullName evidence="3 14">Dihydrolipoyl dehydrogenase</fullName>
        <ecNumber evidence="2 14">1.8.1.4</ecNumber>
    </recommendedName>
</protein>
<dbReference type="InterPro" id="IPR004099">
    <property type="entry name" value="Pyr_nucl-diS_OxRdtase_dimer"/>
</dbReference>
<evidence type="ECO:0000256" key="12">
    <source>
        <dbReference type="PIRSR" id="PIRSR000350-3"/>
    </source>
</evidence>
<reference evidence="17 18" key="1">
    <citation type="journal article" date="2010" name="Stand. Genomic Sci.">
        <title>Complete genome sequence of Conexibacter woesei type strain (ID131577).</title>
        <authorList>
            <person name="Pukall R."/>
            <person name="Lapidus A."/>
            <person name="Glavina Del Rio T."/>
            <person name="Copeland A."/>
            <person name="Tice H."/>
            <person name="Cheng J.-F."/>
            <person name="Lucas S."/>
            <person name="Chen F."/>
            <person name="Nolan M."/>
            <person name="Bruce D."/>
            <person name="Goodwin L."/>
            <person name="Pitluck S."/>
            <person name="Mavromatis K."/>
            <person name="Ivanova N."/>
            <person name="Ovchinnikova G."/>
            <person name="Pati A."/>
            <person name="Chen A."/>
            <person name="Palaniappan K."/>
            <person name="Land M."/>
            <person name="Hauser L."/>
            <person name="Chang Y.-J."/>
            <person name="Jeffries C.D."/>
            <person name="Chain P."/>
            <person name="Meincke L."/>
            <person name="Sims D."/>
            <person name="Brettin T."/>
            <person name="Detter J.C."/>
            <person name="Rohde M."/>
            <person name="Goeker M."/>
            <person name="Bristow J."/>
            <person name="Eisen J.A."/>
            <person name="Markowitz V."/>
            <person name="Kyrpides N.C."/>
            <person name="Klenk H.-P."/>
            <person name="Hugenholtz P."/>
        </authorList>
    </citation>
    <scope>NUCLEOTIDE SEQUENCE [LARGE SCALE GENOMIC DNA]</scope>
    <source>
        <strain evidence="18">DSM 14684 / CIP 108061 / JCM 11494 / NBRC 100937 / ID131577</strain>
    </source>
</reference>
<dbReference type="InterPro" id="IPR001100">
    <property type="entry name" value="Pyr_nuc-diS_OxRdtase"/>
</dbReference>
<dbReference type="Gene3D" id="3.30.390.30">
    <property type="match status" value="1"/>
</dbReference>
<comment type="miscellaneous">
    <text evidence="14">The active site is a redox-active disulfide bond.</text>
</comment>
<feature type="binding site" evidence="12">
    <location>
        <position position="276"/>
    </location>
    <ligand>
        <name>NAD(+)</name>
        <dbReference type="ChEBI" id="CHEBI:57540"/>
    </ligand>
</feature>
<dbReference type="OrthoDB" id="9800167at2"/>
<keyword evidence="6 14" id="KW-0560">Oxidoreductase</keyword>
<dbReference type="NCBIfam" id="TIGR01350">
    <property type="entry name" value="lipoamide_DH"/>
    <property type="match status" value="1"/>
</dbReference>
<keyword evidence="12" id="KW-0547">Nucleotide-binding</keyword>
<evidence type="ECO:0000256" key="6">
    <source>
        <dbReference type="ARBA" id="ARBA00023002"/>
    </source>
</evidence>
<evidence type="ECO:0000256" key="2">
    <source>
        <dbReference type="ARBA" id="ARBA00012608"/>
    </source>
</evidence>
<evidence type="ECO:0000256" key="5">
    <source>
        <dbReference type="ARBA" id="ARBA00022827"/>
    </source>
</evidence>
<dbReference type="PANTHER" id="PTHR22912">
    <property type="entry name" value="DISULFIDE OXIDOREDUCTASE"/>
    <property type="match status" value="1"/>
</dbReference>
<organism evidence="17 18">
    <name type="scientific">Conexibacter woesei (strain DSM 14684 / CCUG 47730 / CIP 108061 / JCM 11494 / NBRC 100937 / ID131577)</name>
    <dbReference type="NCBI Taxonomy" id="469383"/>
    <lineage>
        <taxon>Bacteria</taxon>
        <taxon>Bacillati</taxon>
        <taxon>Actinomycetota</taxon>
        <taxon>Thermoleophilia</taxon>
        <taxon>Solirubrobacterales</taxon>
        <taxon>Conexibacteraceae</taxon>
        <taxon>Conexibacter</taxon>
    </lineage>
</organism>
<feature type="binding site" evidence="12">
    <location>
        <position position="59"/>
    </location>
    <ligand>
        <name>FAD</name>
        <dbReference type="ChEBI" id="CHEBI:57692"/>
    </ligand>
</feature>
<dbReference type="SUPFAM" id="SSF51905">
    <property type="entry name" value="FAD/NAD(P)-binding domain"/>
    <property type="match status" value="1"/>
</dbReference>
<dbReference type="PIRSF" id="PIRSF000350">
    <property type="entry name" value="Mercury_reductase_MerA"/>
    <property type="match status" value="1"/>
</dbReference>
<evidence type="ECO:0000256" key="8">
    <source>
        <dbReference type="ARBA" id="ARBA00023157"/>
    </source>
</evidence>
<dbReference type="PANTHER" id="PTHR22912:SF160">
    <property type="entry name" value="DIHYDROLIPOYL DEHYDROGENASE"/>
    <property type="match status" value="1"/>
</dbReference>
<evidence type="ECO:0000256" key="14">
    <source>
        <dbReference type="RuleBase" id="RU003692"/>
    </source>
</evidence>
<keyword evidence="7 12" id="KW-0520">NAD</keyword>
<dbReference type="AlphaFoldDB" id="D3F7R6"/>
<dbReference type="RefSeq" id="WP_012935861.1">
    <property type="nucleotide sequence ID" value="NC_013739.1"/>
</dbReference>
<comment type="catalytic activity">
    <reaction evidence="10 14">
        <text>N(6)-[(R)-dihydrolipoyl]-L-lysyl-[protein] + NAD(+) = N(6)-[(R)-lipoyl]-L-lysyl-[protein] + NADH + H(+)</text>
        <dbReference type="Rhea" id="RHEA:15045"/>
        <dbReference type="Rhea" id="RHEA-COMP:10474"/>
        <dbReference type="Rhea" id="RHEA-COMP:10475"/>
        <dbReference type="ChEBI" id="CHEBI:15378"/>
        <dbReference type="ChEBI" id="CHEBI:57540"/>
        <dbReference type="ChEBI" id="CHEBI:57945"/>
        <dbReference type="ChEBI" id="CHEBI:83099"/>
        <dbReference type="ChEBI" id="CHEBI:83100"/>
        <dbReference type="EC" id="1.8.1.4"/>
    </reaction>
</comment>
<evidence type="ECO:0000256" key="13">
    <source>
        <dbReference type="PIRSR" id="PIRSR000350-4"/>
    </source>
</evidence>
<dbReference type="Pfam" id="PF02852">
    <property type="entry name" value="Pyr_redox_dim"/>
    <property type="match status" value="1"/>
</dbReference>
<dbReference type="Pfam" id="PF07992">
    <property type="entry name" value="Pyr_redox_2"/>
    <property type="match status" value="1"/>
</dbReference>
<comment type="similarity">
    <text evidence="1 14">Belongs to the class-I pyridine nucleotide-disulfide oxidoreductase family.</text>
</comment>
<feature type="binding site" evidence="12">
    <location>
        <position position="213"/>
    </location>
    <ligand>
        <name>NAD(+)</name>
        <dbReference type="ChEBI" id="CHEBI:57540"/>
    </ligand>
</feature>
<feature type="domain" description="Pyridine nucleotide-disulphide oxidoreductase dimerisation" evidence="15">
    <location>
        <begin position="350"/>
        <end position="459"/>
    </location>
</feature>
<keyword evidence="18" id="KW-1185">Reference proteome</keyword>
<dbReference type="KEGG" id="cwo:Cwoe_4396"/>
<evidence type="ECO:0000256" key="10">
    <source>
        <dbReference type="ARBA" id="ARBA00049187"/>
    </source>
</evidence>
<name>D3F7R6_CONWI</name>
<feature type="binding site" evidence="12">
    <location>
        <begin position="153"/>
        <end position="155"/>
    </location>
    <ligand>
        <name>FAD</name>
        <dbReference type="ChEBI" id="CHEBI:57692"/>
    </ligand>
</feature>
<dbReference type="FunFam" id="3.30.390.30:FF:000001">
    <property type="entry name" value="Dihydrolipoyl dehydrogenase"/>
    <property type="match status" value="1"/>
</dbReference>
<dbReference type="InterPro" id="IPR006258">
    <property type="entry name" value="Lipoamide_DH"/>
</dbReference>
<dbReference type="STRING" id="469383.Cwoe_4396"/>
<dbReference type="GO" id="GO:0006103">
    <property type="term" value="P:2-oxoglutarate metabolic process"/>
    <property type="evidence" value="ECO:0007669"/>
    <property type="project" value="TreeGrafter"/>
</dbReference>
<keyword evidence="9 14" id="KW-0676">Redox-active center</keyword>
<evidence type="ECO:0000313" key="17">
    <source>
        <dbReference type="EMBL" id="ADB52810.1"/>
    </source>
</evidence>
<dbReference type="PROSITE" id="PS00076">
    <property type="entry name" value="PYRIDINE_REDOX_1"/>
    <property type="match status" value="1"/>
</dbReference>
<sequence length="466" mass="46919">MVVGELIEEVDLLVVGGGPGGYTAALHAAALGRRVTLVEEGGPAALGGACLHVGCIPSKALIEVASHAWRGHELAELGAAKTAGGFDGDRFQVGKAALIARLASGVAGQLANAGVRVVEGRATLTAADRVSVHSGADGALVAQLRFRDAILATGSRPIELPALPYDGVTVLDSAGALALADVPEALAVVGGGYIGLELGIAFAKLGARVSIVEARERLLPELPKALLRPLLKRLAELGVAIHVNALAVGHADGRLRCEQADGAALVDADKVIVAVGRRPNVDGLGLGDAGLADPAGALLAPAPDRRIAEHVAAIGDIVPGPALAHKATAEARVAAEALSGRRVAFDPAAIPLVVFSDPEIASAGQTAAQARDAGVDAIEVVMPLAASGRAATMAATHGFVQLVVDPQADAIIGAHIVAPHASELIAEAVLAIELRASPEDLALTIHPHPTLSELFAEAAERTPATS</sequence>
<comment type="cofactor">
    <cofactor evidence="12 14">
        <name>FAD</name>
        <dbReference type="ChEBI" id="CHEBI:57692"/>
    </cofactor>
    <text evidence="12 14">Binds 1 FAD per subunit.</text>
</comment>
<keyword evidence="4 14" id="KW-0285">Flavoprotein</keyword>
<evidence type="ECO:0000256" key="3">
    <source>
        <dbReference type="ARBA" id="ARBA00016961"/>
    </source>
</evidence>
<evidence type="ECO:0000256" key="1">
    <source>
        <dbReference type="ARBA" id="ARBA00007532"/>
    </source>
</evidence>
<feature type="disulfide bond" description="Redox-active" evidence="13">
    <location>
        <begin position="50"/>
        <end position="55"/>
    </location>
</feature>
<dbReference type="Gene3D" id="3.50.50.60">
    <property type="entry name" value="FAD/NAD(P)-binding domain"/>
    <property type="match status" value="2"/>
</dbReference>
<dbReference type="SUPFAM" id="SSF55424">
    <property type="entry name" value="FAD/NAD-linked reductases, dimerisation (C-terminal) domain"/>
    <property type="match status" value="1"/>
</dbReference>
<dbReference type="InterPro" id="IPR012999">
    <property type="entry name" value="Pyr_OxRdtase_I_AS"/>
</dbReference>
<feature type="active site" description="Proton acceptor" evidence="11">
    <location>
        <position position="448"/>
    </location>
</feature>
<keyword evidence="8" id="KW-1015">Disulfide bond</keyword>
<dbReference type="InterPro" id="IPR016156">
    <property type="entry name" value="FAD/NAD-linked_Rdtase_dimer_sf"/>
</dbReference>
<dbReference type="GO" id="GO:0004148">
    <property type="term" value="F:dihydrolipoyl dehydrogenase (NADH) activity"/>
    <property type="evidence" value="ECO:0007669"/>
    <property type="project" value="UniProtKB-EC"/>
</dbReference>
<dbReference type="InterPro" id="IPR036188">
    <property type="entry name" value="FAD/NAD-bd_sf"/>
</dbReference>
<feature type="binding site" evidence="12">
    <location>
        <begin position="190"/>
        <end position="197"/>
    </location>
    <ligand>
        <name>NAD(+)</name>
        <dbReference type="ChEBI" id="CHEBI:57540"/>
    </ligand>
</feature>
<dbReference type="PRINTS" id="PR00411">
    <property type="entry name" value="PNDRDTASEI"/>
</dbReference>
<dbReference type="EC" id="1.8.1.4" evidence="2 14"/>
<dbReference type="InterPro" id="IPR023753">
    <property type="entry name" value="FAD/NAD-binding_dom"/>
</dbReference>
<dbReference type="InterPro" id="IPR050151">
    <property type="entry name" value="Class-I_Pyr_Nuc-Dis_Oxidored"/>
</dbReference>